<sequence length="83" mass="9338">MAKVELMYLDKPTGSVFPCGFADSAEQMMSITFSPSMKPIPGLDENVMNECNQNGKVWYTRHEGNVVYHSTLENLKSEIGYTK</sequence>
<gene>
    <name evidence="1" type="ORF">CPT_Miro182</name>
</gene>
<proteinExistence type="predicted"/>
<dbReference type="EMBL" id="KT001919">
    <property type="protein sequence ID" value="AKU44766.1"/>
    <property type="molecule type" value="Genomic_DNA"/>
</dbReference>
<organism evidence="1 2">
    <name type="scientific">Klebsiella phage Miro</name>
    <dbReference type="NCBI Taxonomy" id="1675608"/>
    <lineage>
        <taxon>Viruses</taxon>
        <taxon>Duplodnaviria</taxon>
        <taxon>Heunggongvirae</taxon>
        <taxon>Uroviricota</taxon>
        <taxon>Caudoviricetes</taxon>
        <taxon>Pantevenvirales</taxon>
        <taxon>Straboviridae</taxon>
        <taxon>Slopekvirus</taxon>
        <taxon>Klebsiella virus Miro</taxon>
    </lineage>
</organism>
<evidence type="ECO:0000313" key="1">
    <source>
        <dbReference type="EMBL" id="AKU44766.1"/>
    </source>
</evidence>
<name>A0A0K1LQB7_9CAUD</name>
<dbReference type="Proteomes" id="UP000222117">
    <property type="component" value="Segment"/>
</dbReference>
<protein>
    <submittedName>
        <fullName evidence="1">Uncharacterized protein</fullName>
    </submittedName>
</protein>
<accession>A0A0K1LQB7</accession>
<evidence type="ECO:0000313" key="2">
    <source>
        <dbReference type="Proteomes" id="UP000222117"/>
    </source>
</evidence>
<reference evidence="1 2" key="1">
    <citation type="journal article" date="2015" name="Genome Announc.">
        <title>Complete Genome Sequence of Klebsiella pneumoniae Carbapenemase-Producing K. pneumoniae Myophage Miro.</title>
        <authorList>
            <person name="Mijalis E.M."/>
            <person name="Lessor L.E."/>
            <person name="Cahill J.L."/>
            <person name="Rasche E.S."/>
            <person name="Kuty Everett G.F."/>
        </authorList>
    </citation>
    <scope>NUCLEOTIDE SEQUENCE [LARGE SCALE GENOMIC DNA]</scope>
</reference>